<feature type="compositionally biased region" description="Polar residues" evidence="1">
    <location>
        <begin position="824"/>
        <end position="837"/>
    </location>
</feature>
<feature type="compositionally biased region" description="Polar residues" evidence="1">
    <location>
        <begin position="776"/>
        <end position="787"/>
    </location>
</feature>
<dbReference type="EMBL" id="QXFZ01003853">
    <property type="protein sequence ID" value="KAE9066765.1"/>
    <property type="molecule type" value="Genomic_DNA"/>
</dbReference>
<keyword evidence="2" id="KW-1133">Transmembrane helix</keyword>
<dbReference type="OrthoDB" id="118323at2759"/>
<feature type="compositionally biased region" description="Basic and acidic residues" evidence="1">
    <location>
        <begin position="114"/>
        <end position="123"/>
    </location>
</feature>
<feature type="region of interest" description="Disordered" evidence="1">
    <location>
        <begin position="606"/>
        <end position="630"/>
    </location>
</feature>
<sequence length="899" mass="104205">MDTTSRRDMTVQGLRREVQLDTFRRSLIGRSSVARSSTVEEALPTTELRPTGSGDLQSPDQGDPEDNNEFDVELLDAYIAYCRSVGHEPNIQINLSALPFDRVFNPQGSGLTSDEGRVTRDPRPGQTSRAGAPTLLDALDRDQIQQAARMHAVLGLVTDWSGAQHVQVTEDYTYLHFLEEVDFHLTYTIETPDPSSNATANASYFNALLFNEYEHYVDGEPFEYIEAGSKLRTTYAYLPHTYIDNTIKETMYFVVQPCYLERNPTADYCNTTQFPTSVYSSEKIYNLDQKKKMKKKAVWEHFNVTYMSVNPMPVACSSSGIVGGAYLLLFLPYLIISLFGLRVFQMITHCESFQKNIERIYARELNVPEDEVDYWQPMPWDRKVPKTRLCGPCCWKKFRRPFEPFYTWWRHENYFTWVLCPYRNERLSRGERALIVVCSLYVTFYRVECDVEFLRVVHYRHDSRLVRDEYDDLYVSGSDSAWYLIIQTWGWKDLCPHCTERIKHCDCFNDELLLLAVERVGPKWELIRVLDGLMARQNNFEAQFEPYTSEQLRERWDVIVERAEKHMENVENLRAYQEKKRLEALQRDQSRRSLIALLSRRRASERDVNDIETHPISSTVDNTDSSSSESDIHFCNLREKKILELNGKIKLEEFEKHYDSNISEDFHALTRSVMKLHRHGKREHRRNQSEPDEDQSSDREDEHEGGQSPRSAFANRQTPSSSDGETMWVFNTPEQRLQRREEEKLERKRAFRVLNDYNIESVDSAATSTSEDEFGSASNLPMSPGSHQDSKEVPLLPDHNRLARSRENEVVVPMAGDENENLDGLTTSRVDSNYSDGSDSEYPNEYRRSGQDLPSTHRACHGHNPVHRQDAPDPTTQRPRGVFNLLKRPALVSQLPLLS</sequence>
<evidence type="ECO:0000313" key="6">
    <source>
        <dbReference type="EMBL" id="KAE9173798.1"/>
    </source>
</evidence>
<accession>A0A6A3VUY3</accession>
<feature type="compositionally biased region" description="Polar residues" evidence="1">
    <location>
        <begin position="708"/>
        <end position="724"/>
    </location>
</feature>
<evidence type="ECO:0000256" key="1">
    <source>
        <dbReference type="SAM" id="MobiDB-lite"/>
    </source>
</evidence>
<dbReference type="EMBL" id="QXGD01003897">
    <property type="protein sequence ID" value="KAE9173798.1"/>
    <property type="molecule type" value="Genomic_DNA"/>
</dbReference>
<feature type="compositionally biased region" description="Low complexity" evidence="1">
    <location>
        <begin position="617"/>
        <end position="629"/>
    </location>
</feature>
<feature type="compositionally biased region" description="Basic residues" evidence="1">
    <location>
        <begin position="676"/>
        <end position="685"/>
    </location>
</feature>
<feature type="region of interest" description="Disordered" evidence="1">
    <location>
        <begin position="676"/>
        <end position="742"/>
    </location>
</feature>
<name>A0A6A3VUY3_9STRA</name>
<evidence type="ECO:0000313" key="9">
    <source>
        <dbReference type="Proteomes" id="UP000440367"/>
    </source>
</evidence>
<dbReference type="AlphaFoldDB" id="A0A6A3VUY3"/>
<feature type="compositionally biased region" description="Basic and acidic residues" evidence="1">
    <location>
        <begin position="696"/>
        <end position="705"/>
    </location>
</feature>
<feature type="region of interest" description="Disordered" evidence="1">
    <location>
        <begin position="764"/>
        <end position="881"/>
    </location>
</feature>
<feature type="compositionally biased region" description="Basic and acidic residues" evidence="1">
    <location>
        <begin position="788"/>
        <end position="809"/>
    </location>
</feature>
<dbReference type="Proteomes" id="UP000441208">
    <property type="component" value="Unassembled WGS sequence"/>
</dbReference>
<evidence type="ECO:0000313" key="5">
    <source>
        <dbReference type="EMBL" id="KAE9170309.1"/>
    </source>
</evidence>
<organism evidence="6 9">
    <name type="scientific">Phytophthora fragariae</name>
    <dbReference type="NCBI Taxonomy" id="53985"/>
    <lineage>
        <taxon>Eukaryota</taxon>
        <taxon>Sar</taxon>
        <taxon>Stramenopiles</taxon>
        <taxon>Oomycota</taxon>
        <taxon>Peronosporomycetes</taxon>
        <taxon>Peronosporales</taxon>
        <taxon>Peronosporaceae</taxon>
        <taxon>Phytophthora</taxon>
    </lineage>
</organism>
<dbReference type="EMBL" id="QXGB01003523">
    <property type="protein sequence ID" value="KAE9170309.1"/>
    <property type="molecule type" value="Genomic_DNA"/>
</dbReference>
<reference evidence="7 8" key="1">
    <citation type="submission" date="2018-08" db="EMBL/GenBank/DDBJ databases">
        <title>Genomic investigation of the strawberry pathogen Phytophthora fragariae indicates pathogenicity is determined by transcriptional variation in three key races.</title>
        <authorList>
            <person name="Adams T.M."/>
            <person name="Armitage A.D."/>
            <person name="Sobczyk M.K."/>
            <person name="Bates H.J."/>
            <person name="Dunwell J.M."/>
            <person name="Nellist C.F."/>
            <person name="Harrison R.J."/>
        </authorList>
    </citation>
    <scope>NUCLEOTIDE SEQUENCE [LARGE SCALE GENOMIC DNA]</scope>
    <source>
        <strain evidence="6 9">BC-1</strain>
        <strain evidence="5 8">NOV-27</strain>
        <strain evidence="4 10">NOV-71</strain>
        <strain evidence="3 7">NOV-9</strain>
    </source>
</reference>
<protein>
    <submittedName>
        <fullName evidence="6">Uncharacterized protein</fullName>
    </submittedName>
</protein>
<evidence type="ECO:0000313" key="4">
    <source>
        <dbReference type="EMBL" id="KAE9066765.1"/>
    </source>
</evidence>
<keyword evidence="2" id="KW-0472">Membrane</keyword>
<dbReference type="Proteomes" id="UP000429523">
    <property type="component" value="Unassembled WGS sequence"/>
</dbReference>
<evidence type="ECO:0000313" key="7">
    <source>
        <dbReference type="Proteomes" id="UP000429523"/>
    </source>
</evidence>
<evidence type="ECO:0000313" key="3">
    <source>
        <dbReference type="EMBL" id="KAE8920645.1"/>
    </source>
</evidence>
<keyword evidence="8" id="KW-1185">Reference proteome</keyword>
<dbReference type="EMBL" id="QXGF01003901">
    <property type="protein sequence ID" value="KAE8920645.1"/>
    <property type="molecule type" value="Genomic_DNA"/>
</dbReference>
<evidence type="ECO:0000313" key="8">
    <source>
        <dbReference type="Proteomes" id="UP000433483"/>
    </source>
</evidence>
<feature type="region of interest" description="Disordered" evidence="1">
    <location>
        <begin position="34"/>
        <end position="68"/>
    </location>
</feature>
<feature type="transmembrane region" description="Helical" evidence="2">
    <location>
        <begin position="321"/>
        <end position="344"/>
    </location>
</feature>
<evidence type="ECO:0000256" key="2">
    <source>
        <dbReference type="SAM" id="Phobius"/>
    </source>
</evidence>
<feature type="region of interest" description="Disordered" evidence="1">
    <location>
        <begin position="106"/>
        <end position="131"/>
    </location>
</feature>
<gene>
    <name evidence="6" type="ORF">PF002_g29223</name>
    <name evidence="5" type="ORF">PF005_g27605</name>
    <name evidence="4" type="ORF">PF007_g28318</name>
    <name evidence="3" type="ORF">PF009_g29066</name>
</gene>
<proteinExistence type="predicted"/>
<comment type="caution">
    <text evidence="6">The sequence shown here is derived from an EMBL/GenBank/DDBJ whole genome shotgun (WGS) entry which is preliminary data.</text>
</comment>
<keyword evidence="2" id="KW-0812">Transmembrane</keyword>
<dbReference type="Proteomes" id="UP000440367">
    <property type="component" value="Unassembled WGS sequence"/>
</dbReference>
<evidence type="ECO:0000313" key="10">
    <source>
        <dbReference type="Proteomes" id="UP000441208"/>
    </source>
</evidence>
<dbReference type="Proteomes" id="UP000433483">
    <property type="component" value="Unassembled WGS sequence"/>
</dbReference>